<dbReference type="OrthoDB" id="10253113at2759"/>
<keyword evidence="2" id="KW-0479">Metal-binding</keyword>
<dbReference type="RefSeq" id="XP_067544008.1">
    <property type="nucleotide sequence ID" value="XM_067688820.1"/>
</dbReference>
<dbReference type="EMBL" id="LTDL01000041">
    <property type="protein sequence ID" value="OAG29329.1"/>
    <property type="molecule type" value="Genomic_DNA"/>
</dbReference>
<evidence type="ECO:0000256" key="2">
    <source>
        <dbReference type="ARBA" id="ARBA00022485"/>
    </source>
</evidence>
<dbReference type="STRING" id="1805483.A0A177EEB1"/>
<evidence type="ECO:0000313" key="5">
    <source>
        <dbReference type="Proteomes" id="UP000185944"/>
    </source>
</evidence>
<keyword evidence="2" id="KW-0408">Iron</keyword>
<dbReference type="InterPro" id="IPR009016">
    <property type="entry name" value="Fe_hydrogenase"/>
</dbReference>
<reference evidence="4 5" key="1">
    <citation type="submission" date="2016-02" db="EMBL/GenBank/DDBJ databases">
        <title>Discovery of a natural microsporidian pathogen with a broad tissue tropism in Caenorhabditis elegans.</title>
        <authorList>
            <person name="Luallen R.J."/>
            <person name="Reinke A.W."/>
            <person name="Tong L."/>
            <person name="Botts M.R."/>
            <person name="Felix M.-A."/>
            <person name="Troemel E.R."/>
        </authorList>
    </citation>
    <scope>NUCLEOTIDE SEQUENCE [LARGE SCALE GENOMIC DNA]</scope>
    <source>
        <strain evidence="4 5">JUm2807</strain>
    </source>
</reference>
<dbReference type="PANTHER" id="PTHR11615">
    <property type="entry name" value="NITRATE, FORMATE, IRON DEHYDROGENASE"/>
    <property type="match status" value="1"/>
</dbReference>
<dbReference type="SUPFAM" id="SSF53920">
    <property type="entry name" value="Fe-only hydrogenase"/>
    <property type="match status" value="1"/>
</dbReference>
<dbReference type="InterPro" id="IPR004108">
    <property type="entry name" value="Fe_hydrogenase_lsu_C"/>
</dbReference>
<keyword evidence="2" id="KW-0411">Iron-sulfur</keyword>
<keyword evidence="2" id="KW-0004">4Fe-4S</keyword>
<dbReference type="InterPro" id="IPR050340">
    <property type="entry name" value="Cytosolic_Fe-S_CAF"/>
</dbReference>
<dbReference type="AlphaFoldDB" id="A0A177EEB1"/>
<keyword evidence="5" id="KW-1185">Reference proteome</keyword>
<dbReference type="Proteomes" id="UP000185944">
    <property type="component" value="Unassembled WGS sequence"/>
</dbReference>
<sequence length="340" mass="37216">MECIKPIGEVLGLEDCLACSGCVSVAEPDKEKHERGLQRLLEGGVGLVITPQAKISLFQRVGSFSGFRDFEQALLWVFRKSCVVDSSAGTRALLGQERASLSRPVISSLCPGVVAYAEGSAHHLLPYLSKNRSPVEICAKYLKDKGYTTVISIVMCADKRMESEWDSLVDHALTTTNVFDFFKDKIVPVPNYLPPEHSTSQTLAGSSAGGLYEGLVEGLARGGEGEGGAIVSQIDRENYKEVAFLENGRIRRIAQVHGLPRVVAFSTKAKSRSFLEEYVYVEMMVCKKACLFGPSQGKMTLREEQAYLQLQGPSPGISADLPLRAFTAKTKTKHSFSVQW</sequence>
<organism evidence="4 5">
    <name type="scientific">Nematocida displodere</name>
    <dbReference type="NCBI Taxonomy" id="1805483"/>
    <lineage>
        <taxon>Eukaryota</taxon>
        <taxon>Fungi</taxon>
        <taxon>Fungi incertae sedis</taxon>
        <taxon>Microsporidia</taxon>
        <taxon>Nematocida</taxon>
    </lineage>
</organism>
<evidence type="ECO:0000256" key="1">
    <source>
        <dbReference type="ARBA" id="ARBA00006596"/>
    </source>
</evidence>
<comment type="caution">
    <text evidence="4">The sequence shown here is derived from an EMBL/GenBank/DDBJ whole genome shotgun (WGS) entry which is preliminary data.</text>
</comment>
<dbReference type="GeneID" id="93647752"/>
<accession>A0A177EEB1</accession>
<protein>
    <recommendedName>
        <fullName evidence="3">Iron hydrogenase large subunit C-terminal domain-containing protein</fullName>
    </recommendedName>
</protein>
<evidence type="ECO:0000259" key="3">
    <source>
        <dbReference type="Pfam" id="PF02906"/>
    </source>
</evidence>
<name>A0A177EEB1_9MICR</name>
<feature type="domain" description="Iron hydrogenase large subunit C-terminal" evidence="3">
    <location>
        <begin position="102"/>
        <end position="294"/>
    </location>
</feature>
<comment type="similarity">
    <text evidence="1">Belongs to the NARF family.</text>
</comment>
<dbReference type="VEuPathDB" id="MicrosporidiaDB:NEDG_01402"/>
<proteinExistence type="inferred from homology"/>
<dbReference type="GO" id="GO:0051539">
    <property type="term" value="F:4 iron, 4 sulfur cluster binding"/>
    <property type="evidence" value="ECO:0007669"/>
    <property type="project" value="UniProtKB-KW"/>
</dbReference>
<gene>
    <name evidence="4" type="ORF">NEDG_01402</name>
</gene>
<dbReference type="Pfam" id="PF02906">
    <property type="entry name" value="Fe_hyd_lg_C"/>
    <property type="match status" value="1"/>
</dbReference>
<evidence type="ECO:0000313" key="4">
    <source>
        <dbReference type="EMBL" id="OAG29329.1"/>
    </source>
</evidence>
<dbReference type="Gene3D" id="3.40.950.10">
    <property type="entry name" value="Fe-only Hydrogenase (Larger Subunit), Chain L, domain 3"/>
    <property type="match status" value="1"/>
</dbReference>